<feature type="domain" description="Autotransporter" evidence="4">
    <location>
        <begin position="632"/>
        <end position="911"/>
    </location>
</feature>
<evidence type="ECO:0000256" key="2">
    <source>
        <dbReference type="SAM" id="SignalP"/>
    </source>
</evidence>
<evidence type="ECO:0000313" key="6">
    <source>
        <dbReference type="Proteomes" id="UP000029385"/>
    </source>
</evidence>
<sequence>MRANLHVTTPSRPLAPSLRLIWQSLLALAFVLIACQSAIAAPPTYVPVGPQTNVAVATVTAGGWTECHRDTYGSSGASLASIQAACNGGRLMLACRPTGNPTLTLLAQAPRADVLFDTGTDSATVHTANGSDWYYNSSWSWGFGPGGVGASKNSCDIMDSSFGAYGGPGTSGPLRLCIHTGGGVLNGGWRCGTNDSLNGNNGFERIVYMADALPVTTVPDAPTIGTATAGNTTATVTFSAPLNDGGSPILSYTVTSTPGNIVATGAGTPIAVNGLTNGVSYTFTVVATNAVGDSLPSGPSNAVVPVGPPTLSNFPNLNATYGDADFTLTPPTSDSPGAFSYQSSDTTVATISGDVVTIVGTGTTTITATQAATAAFTSGTITADLTVAQAAPGLSGFSDMVKTFGDAAFTLTPPSTSSTGAFTYMSSDPTVATVSGDVVTIVGAGATTITATQAADANHTSDTITATLTVNQAIPTITGFANLVKVYGEAAFDLVDPTSNSTGAFTFSSSDAAVATISGRTVTMTGAGVTTLTATQAATANYASASVTATLTVSGRPDPTKDPEVVGSLQAQVDASVRFARAQQDNIRERLRQQRNRSGDGSDNNLQVSLFSGFGPSINLAPGALLNGDDAATFGGWGLWSGGRVSLGDRDGALGNSGFDFHAEGLSFGADRRVGKSWLIGFASGMGWSDSNIGVNGSEVNGQYRSLSVYGLWRDGDHLFADAMLGVGDIGFDLRRWSSVAGTMALAERDGKQQFGSLTFGYEHRNEAMSLSSYGRLDASRTTLDAYQEAGAGIYNLRYGRQHVDNSMLALGVEGSYFHALSTGSVRPYWMLEYRQDLGGRSDVDINYVTLPAATNYHLALDTAAQRNWLAGFGVDLDLANGWTLTTLFRHETAMGTGSHKTFGFQISYDFGHAVPVPGAQALNAADADGSEAGTPATTTGVRSITTQR</sequence>
<dbReference type="CDD" id="cd00063">
    <property type="entry name" value="FN3"/>
    <property type="match status" value="1"/>
</dbReference>
<dbReference type="SUPFAM" id="SSF103515">
    <property type="entry name" value="Autotransporter"/>
    <property type="match status" value="1"/>
</dbReference>
<dbReference type="InterPro" id="IPR036709">
    <property type="entry name" value="Autotransporte_beta_dom_sf"/>
</dbReference>
<dbReference type="SUPFAM" id="SSF49373">
    <property type="entry name" value="Invasin/intimin cell-adhesion fragments"/>
    <property type="match status" value="3"/>
</dbReference>
<keyword evidence="2" id="KW-0732">Signal</keyword>
<dbReference type="Pfam" id="PF00041">
    <property type="entry name" value="fn3"/>
    <property type="match status" value="1"/>
</dbReference>
<dbReference type="eggNOG" id="COG4625">
    <property type="taxonomic scope" value="Bacteria"/>
</dbReference>
<evidence type="ECO:0000259" key="3">
    <source>
        <dbReference type="PROSITE" id="PS50853"/>
    </source>
</evidence>
<feature type="signal peptide" evidence="2">
    <location>
        <begin position="1"/>
        <end position="40"/>
    </location>
</feature>
<evidence type="ECO:0000256" key="1">
    <source>
        <dbReference type="SAM" id="MobiDB-lite"/>
    </source>
</evidence>
<dbReference type="SUPFAM" id="SSF49265">
    <property type="entry name" value="Fibronectin type III"/>
    <property type="match status" value="1"/>
</dbReference>
<dbReference type="InterPro" id="IPR003961">
    <property type="entry name" value="FN3_dom"/>
</dbReference>
<accession>A0A091AXJ1</accession>
<feature type="chain" id="PRO_5001871021" description="Fibronectin type-III domain-containing protein" evidence="2">
    <location>
        <begin position="41"/>
        <end position="949"/>
    </location>
</feature>
<dbReference type="PROSITE" id="PS51257">
    <property type="entry name" value="PROKAR_LIPOPROTEIN"/>
    <property type="match status" value="1"/>
</dbReference>
<dbReference type="InterPro" id="IPR008964">
    <property type="entry name" value="Invasin/intimin_cell_adhesion"/>
</dbReference>
<dbReference type="InterPro" id="IPR005546">
    <property type="entry name" value="Autotransporte_beta"/>
</dbReference>
<dbReference type="Gene3D" id="2.60.40.1080">
    <property type="match status" value="3"/>
</dbReference>
<dbReference type="Gene3D" id="2.60.40.10">
    <property type="entry name" value="Immunoglobulins"/>
    <property type="match status" value="1"/>
</dbReference>
<feature type="compositionally biased region" description="Polar residues" evidence="1">
    <location>
        <begin position="936"/>
        <end position="949"/>
    </location>
</feature>
<dbReference type="PROSITE" id="PS50853">
    <property type="entry name" value="FN3"/>
    <property type="match status" value="1"/>
</dbReference>
<feature type="domain" description="Fibronectin type-III" evidence="3">
    <location>
        <begin position="218"/>
        <end position="307"/>
    </location>
</feature>
<dbReference type="Pfam" id="PF03797">
    <property type="entry name" value="Autotransporter"/>
    <property type="match status" value="1"/>
</dbReference>
<dbReference type="SMART" id="SM00060">
    <property type="entry name" value="FN3"/>
    <property type="match status" value="1"/>
</dbReference>
<organism evidence="5 6">
    <name type="scientific">Arenimonas oryziterrae DSM 21050 = YC6267</name>
    <dbReference type="NCBI Taxonomy" id="1121015"/>
    <lineage>
        <taxon>Bacteria</taxon>
        <taxon>Pseudomonadati</taxon>
        <taxon>Pseudomonadota</taxon>
        <taxon>Gammaproteobacteria</taxon>
        <taxon>Lysobacterales</taxon>
        <taxon>Lysobacteraceae</taxon>
        <taxon>Arenimonas</taxon>
    </lineage>
</organism>
<dbReference type="Gene3D" id="2.40.128.130">
    <property type="entry name" value="Autotransporter beta-domain"/>
    <property type="match status" value="1"/>
</dbReference>
<dbReference type="InterPro" id="IPR036116">
    <property type="entry name" value="FN3_sf"/>
</dbReference>
<dbReference type="PATRIC" id="fig|1121015.4.peg.613"/>
<dbReference type="InterPro" id="IPR013783">
    <property type="entry name" value="Ig-like_fold"/>
</dbReference>
<keyword evidence="6" id="KW-1185">Reference proteome</keyword>
<dbReference type="PROSITE" id="PS51208">
    <property type="entry name" value="AUTOTRANSPORTER"/>
    <property type="match status" value="1"/>
</dbReference>
<dbReference type="Proteomes" id="UP000029385">
    <property type="component" value="Unassembled WGS sequence"/>
</dbReference>
<reference evidence="5 6" key="1">
    <citation type="submission" date="2013-09" db="EMBL/GenBank/DDBJ databases">
        <title>Genome sequencing of Arenimonas oryziterrae.</title>
        <authorList>
            <person name="Chen F."/>
            <person name="Wang G."/>
        </authorList>
    </citation>
    <scope>NUCLEOTIDE SEQUENCE [LARGE SCALE GENOMIC DNA]</scope>
    <source>
        <strain evidence="5 6">YC6267</strain>
    </source>
</reference>
<dbReference type="STRING" id="1121015.GCA_000420545_01569"/>
<dbReference type="eggNOG" id="COG3637">
    <property type="taxonomic scope" value="Bacteria"/>
</dbReference>
<dbReference type="AlphaFoldDB" id="A0A091AXJ1"/>
<dbReference type="SMART" id="SM00869">
    <property type="entry name" value="Autotransporter"/>
    <property type="match status" value="1"/>
</dbReference>
<gene>
    <name evidence="5" type="ORF">N789_03125</name>
</gene>
<dbReference type="EMBL" id="AVCI01000001">
    <property type="protein sequence ID" value="KFN45028.1"/>
    <property type="molecule type" value="Genomic_DNA"/>
</dbReference>
<name>A0A091AXJ1_9GAMM</name>
<evidence type="ECO:0000259" key="4">
    <source>
        <dbReference type="PROSITE" id="PS51208"/>
    </source>
</evidence>
<dbReference type="RefSeq" id="WP_022969194.1">
    <property type="nucleotide sequence ID" value="NZ_ATVD01000002.1"/>
</dbReference>
<feature type="region of interest" description="Disordered" evidence="1">
    <location>
        <begin position="927"/>
        <end position="949"/>
    </location>
</feature>
<proteinExistence type="predicted"/>
<evidence type="ECO:0008006" key="7">
    <source>
        <dbReference type="Google" id="ProtNLM"/>
    </source>
</evidence>
<protein>
    <recommendedName>
        <fullName evidence="7">Fibronectin type-III domain-containing protein</fullName>
    </recommendedName>
</protein>
<comment type="caution">
    <text evidence="5">The sequence shown here is derived from an EMBL/GenBank/DDBJ whole genome shotgun (WGS) entry which is preliminary data.</text>
</comment>
<evidence type="ECO:0000313" key="5">
    <source>
        <dbReference type="EMBL" id="KFN45028.1"/>
    </source>
</evidence>